<dbReference type="EMBL" id="GG745338">
    <property type="protein sequence ID" value="KNE61722.1"/>
    <property type="molecule type" value="Genomic_DNA"/>
</dbReference>
<evidence type="ECO:0000256" key="1">
    <source>
        <dbReference type="SAM" id="Phobius"/>
    </source>
</evidence>
<keyword evidence="3" id="KW-1185">Reference proteome</keyword>
<reference evidence="2 3" key="2">
    <citation type="submission" date="2009-11" db="EMBL/GenBank/DDBJ databases">
        <title>The Genome Sequence of Allomyces macrogynus strain ATCC 38327.</title>
        <authorList>
            <consortium name="The Broad Institute Genome Sequencing Platform"/>
            <person name="Russ C."/>
            <person name="Cuomo C."/>
            <person name="Shea T."/>
            <person name="Young S.K."/>
            <person name="Zeng Q."/>
            <person name="Koehrsen M."/>
            <person name="Haas B."/>
            <person name="Borodovsky M."/>
            <person name="Guigo R."/>
            <person name="Alvarado L."/>
            <person name="Berlin A."/>
            <person name="Borenstein D."/>
            <person name="Chen Z."/>
            <person name="Engels R."/>
            <person name="Freedman E."/>
            <person name="Gellesch M."/>
            <person name="Goldberg J."/>
            <person name="Griggs A."/>
            <person name="Gujja S."/>
            <person name="Heiman D."/>
            <person name="Hepburn T."/>
            <person name="Howarth C."/>
            <person name="Jen D."/>
            <person name="Larson L."/>
            <person name="Lewis B."/>
            <person name="Mehta T."/>
            <person name="Park D."/>
            <person name="Pearson M."/>
            <person name="Roberts A."/>
            <person name="Saif S."/>
            <person name="Shenoy N."/>
            <person name="Sisk P."/>
            <person name="Stolte C."/>
            <person name="Sykes S."/>
            <person name="Walk T."/>
            <person name="White J."/>
            <person name="Yandava C."/>
            <person name="Burger G."/>
            <person name="Gray M.W."/>
            <person name="Holland P.W.H."/>
            <person name="King N."/>
            <person name="Lang F.B.F."/>
            <person name="Roger A.J."/>
            <person name="Ruiz-Trillo I."/>
            <person name="Lander E."/>
            <person name="Nusbaum C."/>
        </authorList>
    </citation>
    <scope>NUCLEOTIDE SEQUENCE [LARGE SCALE GENOMIC DNA]</scope>
    <source>
        <strain evidence="2 3">ATCC 38327</strain>
    </source>
</reference>
<dbReference type="AlphaFoldDB" id="A0A0L0SGZ6"/>
<keyword evidence="1" id="KW-1133">Transmembrane helix</keyword>
<accession>A0A0L0SGZ6</accession>
<proteinExistence type="predicted"/>
<name>A0A0L0SGZ6_ALLM3</name>
<sequence length="101" mass="11448">MEYEPIMSIPPSVQDAIGRAVTAYDDAVKRRFPRFLGLYLLLGVVLIGIGIPFMFAPHIRSTDGPRIRCAHKPAATNAAFTEWFEDWAHIPWEFVVTIFTI</sequence>
<keyword evidence="1" id="KW-0472">Membrane</keyword>
<organism evidence="2 3">
    <name type="scientific">Allomyces macrogynus (strain ATCC 38327)</name>
    <name type="common">Allomyces javanicus var. macrogynus</name>
    <dbReference type="NCBI Taxonomy" id="578462"/>
    <lineage>
        <taxon>Eukaryota</taxon>
        <taxon>Fungi</taxon>
        <taxon>Fungi incertae sedis</taxon>
        <taxon>Blastocladiomycota</taxon>
        <taxon>Blastocladiomycetes</taxon>
        <taxon>Blastocladiales</taxon>
        <taxon>Blastocladiaceae</taxon>
        <taxon>Allomyces</taxon>
    </lineage>
</organism>
<evidence type="ECO:0000313" key="3">
    <source>
        <dbReference type="Proteomes" id="UP000054350"/>
    </source>
</evidence>
<keyword evidence="1" id="KW-0812">Transmembrane</keyword>
<dbReference type="VEuPathDB" id="FungiDB:AMAG_06523"/>
<feature type="transmembrane region" description="Helical" evidence="1">
    <location>
        <begin position="36"/>
        <end position="56"/>
    </location>
</feature>
<dbReference type="Proteomes" id="UP000054350">
    <property type="component" value="Unassembled WGS sequence"/>
</dbReference>
<evidence type="ECO:0000313" key="2">
    <source>
        <dbReference type="EMBL" id="KNE61722.1"/>
    </source>
</evidence>
<reference evidence="2 3" key="1">
    <citation type="submission" date="2009-11" db="EMBL/GenBank/DDBJ databases">
        <title>Annotation of Allomyces macrogynus ATCC 38327.</title>
        <authorList>
            <consortium name="The Broad Institute Genome Sequencing Platform"/>
            <person name="Russ C."/>
            <person name="Cuomo C."/>
            <person name="Burger G."/>
            <person name="Gray M.W."/>
            <person name="Holland P.W.H."/>
            <person name="King N."/>
            <person name="Lang F.B.F."/>
            <person name="Roger A.J."/>
            <person name="Ruiz-Trillo I."/>
            <person name="Young S.K."/>
            <person name="Zeng Q."/>
            <person name="Gargeya S."/>
            <person name="Fitzgerald M."/>
            <person name="Haas B."/>
            <person name="Abouelleil A."/>
            <person name="Alvarado L."/>
            <person name="Arachchi H.M."/>
            <person name="Berlin A."/>
            <person name="Chapman S.B."/>
            <person name="Gearin G."/>
            <person name="Goldberg J."/>
            <person name="Griggs A."/>
            <person name="Gujja S."/>
            <person name="Hansen M."/>
            <person name="Heiman D."/>
            <person name="Howarth C."/>
            <person name="Larimer J."/>
            <person name="Lui A."/>
            <person name="MacDonald P.J.P."/>
            <person name="McCowen C."/>
            <person name="Montmayeur A."/>
            <person name="Murphy C."/>
            <person name="Neiman D."/>
            <person name="Pearson M."/>
            <person name="Priest M."/>
            <person name="Roberts A."/>
            <person name="Saif S."/>
            <person name="Shea T."/>
            <person name="Sisk P."/>
            <person name="Stolte C."/>
            <person name="Sykes S."/>
            <person name="Wortman J."/>
            <person name="Nusbaum C."/>
            <person name="Birren B."/>
        </authorList>
    </citation>
    <scope>NUCLEOTIDE SEQUENCE [LARGE SCALE GENOMIC DNA]</scope>
    <source>
        <strain evidence="2 3">ATCC 38327</strain>
    </source>
</reference>
<dbReference type="OrthoDB" id="10571447at2759"/>
<gene>
    <name evidence="2" type="ORF">AMAG_06523</name>
</gene>
<protein>
    <submittedName>
        <fullName evidence="2">Uncharacterized protein</fullName>
    </submittedName>
</protein>